<evidence type="ECO:0000256" key="1">
    <source>
        <dbReference type="RuleBase" id="RU363097"/>
    </source>
</evidence>
<feature type="domain" description="Thioester reductase (TE)" evidence="2">
    <location>
        <begin position="97"/>
        <end position="386"/>
    </location>
</feature>
<keyword evidence="1" id="KW-0521">NADP</keyword>
<accession>A0AAD4JJ87</accession>
<dbReference type="SUPFAM" id="SSF51735">
    <property type="entry name" value="NAD(P)-binding Rossmann-fold domains"/>
    <property type="match status" value="1"/>
</dbReference>
<dbReference type="EMBL" id="SDAM02000043">
    <property type="protein sequence ID" value="KAH6834883.1"/>
    <property type="molecule type" value="Genomic_DNA"/>
</dbReference>
<dbReference type="PANTHER" id="PTHR11011">
    <property type="entry name" value="MALE STERILITY PROTEIN 2-RELATED"/>
    <property type="match status" value="1"/>
</dbReference>
<proteinExistence type="inferred from homology"/>
<dbReference type="InterPro" id="IPR036291">
    <property type="entry name" value="NAD(P)-bd_dom_sf"/>
</dbReference>
<keyword evidence="1" id="KW-0560">Oxidoreductase</keyword>
<dbReference type="GO" id="GO:0102965">
    <property type="term" value="F:alcohol-forming long-chain fatty acyl-CoA reductase activity"/>
    <property type="evidence" value="ECO:0007669"/>
    <property type="project" value="UniProtKB-EC"/>
</dbReference>
<dbReference type="EC" id="1.2.1.84" evidence="1"/>
<comment type="similarity">
    <text evidence="1">Belongs to the fatty acyl-CoA reductase family.</text>
</comment>
<comment type="catalytic activity">
    <reaction evidence="1">
        <text>a long-chain fatty acyl-CoA + 2 NADPH + 2 H(+) = a long-chain primary fatty alcohol + 2 NADP(+) + CoA</text>
        <dbReference type="Rhea" id="RHEA:52716"/>
        <dbReference type="ChEBI" id="CHEBI:15378"/>
        <dbReference type="ChEBI" id="CHEBI:57287"/>
        <dbReference type="ChEBI" id="CHEBI:57783"/>
        <dbReference type="ChEBI" id="CHEBI:58349"/>
        <dbReference type="ChEBI" id="CHEBI:77396"/>
        <dbReference type="ChEBI" id="CHEBI:83139"/>
        <dbReference type="EC" id="1.2.1.84"/>
    </reaction>
</comment>
<keyword evidence="1" id="KW-0444">Lipid biosynthesis</keyword>
<dbReference type="InterPro" id="IPR013120">
    <property type="entry name" value="FAR_NAD-bd"/>
</dbReference>
<evidence type="ECO:0000259" key="2">
    <source>
        <dbReference type="Pfam" id="PF07993"/>
    </source>
</evidence>
<keyword evidence="1" id="KW-0443">Lipid metabolism</keyword>
<comment type="caution">
    <text evidence="3">The sequence shown here is derived from an EMBL/GenBank/DDBJ whole genome shotgun (WGS) entry which is preliminary data.</text>
</comment>
<reference evidence="3 4" key="1">
    <citation type="journal article" date="2021" name="Nat. Commun.">
        <title>Incipient diploidization of the medicinal plant Perilla within 10,000 years.</title>
        <authorList>
            <person name="Zhang Y."/>
            <person name="Shen Q."/>
            <person name="Leng L."/>
            <person name="Zhang D."/>
            <person name="Chen S."/>
            <person name="Shi Y."/>
            <person name="Ning Z."/>
            <person name="Chen S."/>
        </authorList>
    </citation>
    <scope>NUCLEOTIDE SEQUENCE [LARGE SCALE GENOMIC DNA]</scope>
    <source>
        <strain evidence="4">cv. PC099</strain>
    </source>
</reference>
<keyword evidence="4" id="KW-1185">Reference proteome</keyword>
<dbReference type="CDD" id="cd05236">
    <property type="entry name" value="FAR-N_SDR_e"/>
    <property type="match status" value="1"/>
</dbReference>
<protein>
    <recommendedName>
        <fullName evidence="1">Fatty acyl-CoA reductase</fullName>
        <ecNumber evidence="1">1.2.1.84</ecNumber>
    </recommendedName>
</protein>
<dbReference type="GO" id="GO:0080019">
    <property type="term" value="F:alcohol-forming very long-chain fatty acyl-CoA reductase activity"/>
    <property type="evidence" value="ECO:0007669"/>
    <property type="project" value="InterPro"/>
</dbReference>
<evidence type="ECO:0000313" key="4">
    <source>
        <dbReference type="Proteomes" id="UP001190926"/>
    </source>
</evidence>
<gene>
    <name evidence="3" type="ORF">C2S53_003883</name>
</gene>
<dbReference type="AlphaFoldDB" id="A0AAD4JJ87"/>
<sequence>MLLSHGSSLFQPPIERYEGEYCSKTNLKPFTNHLKRNGFTFTRKNDVVPYKRDRYSCFTRYYQPPATELLPPVTVDPDDVHAGIGILHFFEEKNIFVTGATGLLGKVLVEKMVRSTPVGKIYLLIKAKDREAAFHRMENEIIYSELFTCVKEKYGKGFVREKLIPIVGDICEPNLGMDSESIDVVRKNVHVIIQSAANTTFNERYDVIFNTNVIAPQRLMRFAKTCNKLQLFTHVSTAYVNEGEGIILEKPLIMGDNAEGVDVADEISLLLKSSTINLNSDYAATKFFKNLGQQRAKLYGWSTTYQLSKGMGEMVLNEIRGDIPLLIIRPSIVESCYKQPFPGWIQGYRMFDPLAISYGKGVLPACFGNPEAPLDLIPVDLVANTMIAAIAKHGSKSLAQSQPQPNVYHVASSVLNPLTYSDAFEYLYQYFNATPLVEPSNIANIKFFDNFDELSKYTKEEIFRCNRAVGEGRKVIRGCNAKVEYAQQLCKIYEFAGFFKAR</sequence>
<evidence type="ECO:0000313" key="3">
    <source>
        <dbReference type="EMBL" id="KAH6834883.1"/>
    </source>
</evidence>
<dbReference type="PANTHER" id="PTHR11011:SF45">
    <property type="entry name" value="FATTY ACYL-COA REDUCTASE CG8306-RELATED"/>
    <property type="match status" value="1"/>
</dbReference>
<dbReference type="GO" id="GO:0010345">
    <property type="term" value="P:suberin biosynthetic process"/>
    <property type="evidence" value="ECO:0007669"/>
    <property type="project" value="TreeGrafter"/>
</dbReference>
<dbReference type="Proteomes" id="UP001190926">
    <property type="component" value="Unassembled WGS sequence"/>
</dbReference>
<dbReference type="Gene3D" id="3.40.50.720">
    <property type="entry name" value="NAD(P)-binding Rossmann-like Domain"/>
    <property type="match status" value="1"/>
</dbReference>
<organism evidence="3 4">
    <name type="scientific">Perilla frutescens var. hirtella</name>
    <name type="common">Perilla citriodora</name>
    <name type="synonym">Perilla setoyensis</name>
    <dbReference type="NCBI Taxonomy" id="608512"/>
    <lineage>
        <taxon>Eukaryota</taxon>
        <taxon>Viridiplantae</taxon>
        <taxon>Streptophyta</taxon>
        <taxon>Embryophyta</taxon>
        <taxon>Tracheophyta</taxon>
        <taxon>Spermatophyta</taxon>
        <taxon>Magnoliopsida</taxon>
        <taxon>eudicotyledons</taxon>
        <taxon>Gunneridae</taxon>
        <taxon>Pentapetalae</taxon>
        <taxon>asterids</taxon>
        <taxon>lamiids</taxon>
        <taxon>Lamiales</taxon>
        <taxon>Lamiaceae</taxon>
        <taxon>Nepetoideae</taxon>
        <taxon>Elsholtzieae</taxon>
        <taxon>Perilla</taxon>
    </lineage>
</organism>
<name>A0AAD4JJ87_PERFH</name>
<dbReference type="GO" id="GO:0035336">
    <property type="term" value="P:long-chain fatty-acyl-CoA metabolic process"/>
    <property type="evidence" value="ECO:0007669"/>
    <property type="project" value="TreeGrafter"/>
</dbReference>
<dbReference type="InterPro" id="IPR026055">
    <property type="entry name" value="FAR"/>
</dbReference>
<comment type="function">
    <text evidence="1">Catalyzes the reduction of fatty acyl-CoA to fatty alcohols.</text>
</comment>
<dbReference type="Pfam" id="PF07993">
    <property type="entry name" value="NAD_binding_4"/>
    <property type="match status" value="1"/>
</dbReference>